<feature type="transmembrane region" description="Helical" evidence="15">
    <location>
        <begin position="155"/>
        <end position="175"/>
    </location>
</feature>
<comment type="catalytic activity">
    <reaction evidence="11 15">
        <text>Hydrolyzes the peptide bond -P2-(S-farnesyl or geranylgeranyl)C-P1'-P2'-P3'-COOH where P1' and P2' are amino acids with aliphatic side chains and P3' is any C-terminal residue.</text>
        <dbReference type="EC" id="3.4.24.84"/>
    </reaction>
</comment>
<dbReference type="EMBL" id="JAIWQS010000008">
    <property type="protein sequence ID" value="KAJ8900453.1"/>
    <property type="molecule type" value="Genomic_DNA"/>
</dbReference>
<keyword evidence="19" id="KW-1185">Reference proteome</keyword>
<evidence type="ECO:0000256" key="8">
    <source>
        <dbReference type="ARBA" id="ARBA00022989"/>
    </source>
</evidence>
<feature type="transmembrane region" description="Helical" evidence="15">
    <location>
        <begin position="181"/>
        <end position="203"/>
    </location>
</feature>
<evidence type="ECO:0000256" key="6">
    <source>
        <dbReference type="ARBA" id="ARBA00022824"/>
    </source>
</evidence>
<evidence type="ECO:0000256" key="7">
    <source>
        <dbReference type="ARBA" id="ARBA00022833"/>
    </source>
</evidence>
<reference evidence="18 19" key="1">
    <citation type="submission" date="2021-09" db="EMBL/GenBank/DDBJ databases">
        <title>Genomic insights and catalytic innovation underlie evolution of tropane alkaloids biosynthesis.</title>
        <authorList>
            <person name="Wang Y.-J."/>
            <person name="Tian T."/>
            <person name="Huang J.-P."/>
            <person name="Huang S.-X."/>
        </authorList>
    </citation>
    <scope>NUCLEOTIDE SEQUENCE [LARGE SCALE GENOMIC DNA]</scope>
    <source>
        <strain evidence="18">KIB-2018</strain>
        <tissue evidence="18">Leaf</tissue>
    </source>
</reference>
<feature type="binding site" evidence="14">
    <location>
        <position position="288"/>
    </location>
    <ligand>
        <name>Zn(2+)</name>
        <dbReference type="ChEBI" id="CHEBI:29105"/>
        <note>catalytic</note>
    </ligand>
</feature>
<dbReference type="GO" id="GO:0004222">
    <property type="term" value="F:metalloendopeptidase activity"/>
    <property type="evidence" value="ECO:0007669"/>
    <property type="project" value="UniProtKB-UniRule"/>
</dbReference>
<dbReference type="InterPro" id="IPR032456">
    <property type="entry name" value="Peptidase_M48_N"/>
</dbReference>
<dbReference type="Proteomes" id="UP001159364">
    <property type="component" value="Linkage Group LG08"/>
</dbReference>
<evidence type="ECO:0000256" key="15">
    <source>
        <dbReference type="RuleBase" id="RU366005"/>
    </source>
</evidence>
<feature type="active site" description="Proton donor" evidence="13">
    <location>
        <position position="366"/>
    </location>
</feature>
<keyword evidence="9 15" id="KW-0482">Metalloprotease</keyword>
<keyword evidence="2 15" id="KW-0645">Protease</keyword>
<comment type="similarity">
    <text evidence="12 15">Belongs to the peptidase M48A family.</text>
</comment>
<dbReference type="EC" id="3.4.24.84" evidence="15"/>
<feature type="domain" description="CAAX prenyl protease 1 N-terminal" evidence="17">
    <location>
        <begin position="27"/>
        <end position="210"/>
    </location>
</feature>
<evidence type="ECO:0000259" key="17">
    <source>
        <dbReference type="Pfam" id="PF16491"/>
    </source>
</evidence>
<dbReference type="Pfam" id="PF01435">
    <property type="entry name" value="Peptidase_M48"/>
    <property type="match status" value="1"/>
</dbReference>
<evidence type="ECO:0000256" key="10">
    <source>
        <dbReference type="ARBA" id="ARBA00023136"/>
    </source>
</evidence>
<evidence type="ECO:0000256" key="4">
    <source>
        <dbReference type="ARBA" id="ARBA00022723"/>
    </source>
</evidence>
<evidence type="ECO:0000256" key="5">
    <source>
        <dbReference type="ARBA" id="ARBA00022801"/>
    </source>
</evidence>
<keyword evidence="10 15" id="KW-0472">Membrane</keyword>
<keyword evidence="8 15" id="KW-1133">Transmembrane helix</keyword>
<name>A0AAV8UDC8_9ROSI</name>
<comment type="cofactor">
    <cofactor evidence="14 15">
        <name>Zn(2+)</name>
        <dbReference type="ChEBI" id="CHEBI:29105"/>
    </cofactor>
    <text evidence="14 15">Binds 1 zinc ion per subunit.</text>
</comment>
<sequence length="424" mass="48378">MAFPYMEAVVGFMILMYMFETYLDLRQHSALKLPTLPKTLEGVISKEKFEKSRAYSLDKSYFNFVHEFVTIVLDSAILYFGVLPWFWTKAGNFLVLAGLNAENEILHTLAFLAGVMIWSQVTDLPFSLYSTFVIEARHGFNKQTIWLFLRDLVKGILLAIVLGPPIVSAIILIVQKGGPYLAIYLWGFMFVLSLVMMTLYPILIAPLFNKFTPLPEGGLREKIENLASSLNFPLKKLFVVDGSTRSSHSNAYMYGFFKNKRIVLYDTLIQQCKNDEEIVAVIAHELGHWKLNHTMYSFIAVQILTFLQFGGYTLVRNSTDLFRSFGFETQPVLIGLIIFQHTVIPLQHLVSFGLNLVSRSFEFQADAFATKLNYAPALRVALVKLQEENLSAMNTDPWYSAYHYSHPPLVERLAAIDELEKKTE</sequence>
<comment type="caution">
    <text evidence="18">The sequence shown here is derived from an EMBL/GenBank/DDBJ whole genome shotgun (WGS) entry which is preliminary data.</text>
</comment>
<evidence type="ECO:0000313" key="18">
    <source>
        <dbReference type="EMBL" id="KAJ8900453.1"/>
    </source>
</evidence>
<keyword evidence="5 15" id="KW-0378">Hydrolase</keyword>
<evidence type="ECO:0000256" key="13">
    <source>
        <dbReference type="PIRSR" id="PIRSR627057-1"/>
    </source>
</evidence>
<dbReference type="Pfam" id="PF16491">
    <property type="entry name" value="Peptidase_M48_N"/>
    <property type="match status" value="1"/>
</dbReference>
<dbReference type="GO" id="GO:0046872">
    <property type="term" value="F:metal ion binding"/>
    <property type="evidence" value="ECO:0007669"/>
    <property type="project" value="UniProtKB-UniRule"/>
</dbReference>
<feature type="active site" evidence="13">
    <location>
        <position position="285"/>
    </location>
</feature>
<evidence type="ECO:0000256" key="1">
    <source>
        <dbReference type="ARBA" id="ARBA00004477"/>
    </source>
</evidence>
<comment type="subcellular location">
    <subcellularLocation>
        <location evidence="1 15">Endoplasmic reticulum membrane</location>
        <topology evidence="1 15">Multi-pass membrane protein</topology>
    </subcellularLocation>
</comment>
<evidence type="ECO:0000256" key="9">
    <source>
        <dbReference type="ARBA" id="ARBA00023049"/>
    </source>
</evidence>
<proteinExistence type="inferred from homology"/>
<feature type="transmembrane region" description="Helical" evidence="15">
    <location>
        <begin position="294"/>
        <end position="312"/>
    </location>
</feature>
<comment type="function">
    <text evidence="15">Proteolytically removes the C-terminal three residues of farnesylated proteins.</text>
</comment>
<dbReference type="GO" id="GO:0071586">
    <property type="term" value="P:CAAX-box protein processing"/>
    <property type="evidence" value="ECO:0007669"/>
    <property type="project" value="UniProtKB-UniRule"/>
</dbReference>
<dbReference type="FunFam" id="3.30.2010.10:FF:000005">
    <property type="entry name" value="CAAX prenyl protease"/>
    <property type="match status" value="1"/>
</dbReference>
<keyword evidence="4 14" id="KW-0479">Metal-binding</keyword>
<dbReference type="InterPro" id="IPR027057">
    <property type="entry name" value="CAXX_Prtase_1"/>
</dbReference>
<keyword evidence="7 14" id="KW-0862">Zinc</keyword>
<evidence type="ECO:0000256" key="11">
    <source>
        <dbReference type="ARBA" id="ARBA00044456"/>
    </source>
</evidence>
<evidence type="ECO:0000256" key="12">
    <source>
        <dbReference type="ARBA" id="ARBA00060927"/>
    </source>
</evidence>
<feature type="transmembrane region" description="Helical" evidence="15">
    <location>
        <begin position="61"/>
        <end position="87"/>
    </location>
</feature>
<dbReference type="PANTHER" id="PTHR10120">
    <property type="entry name" value="CAAX PRENYL PROTEASE 1"/>
    <property type="match status" value="1"/>
</dbReference>
<dbReference type="Gene3D" id="3.30.2010.10">
    <property type="entry name" value="Metalloproteases ('zincins'), catalytic domain"/>
    <property type="match status" value="1"/>
</dbReference>
<keyword evidence="6 15" id="KW-0256">Endoplasmic reticulum</keyword>
<organism evidence="18 19">
    <name type="scientific">Erythroxylum novogranatense</name>
    <dbReference type="NCBI Taxonomy" id="1862640"/>
    <lineage>
        <taxon>Eukaryota</taxon>
        <taxon>Viridiplantae</taxon>
        <taxon>Streptophyta</taxon>
        <taxon>Embryophyta</taxon>
        <taxon>Tracheophyta</taxon>
        <taxon>Spermatophyta</taxon>
        <taxon>Magnoliopsida</taxon>
        <taxon>eudicotyledons</taxon>
        <taxon>Gunneridae</taxon>
        <taxon>Pentapetalae</taxon>
        <taxon>rosids</taxon>
        <taxon>fabids</taxon>
        <taxon>Malpighiales</taxon>
        <taxon>Erythroxylaceae</taxon>
        <taxon>Erythroxylum</taxon>
    </lineage>
</organism>
<accession>A0AAV8UDC8</accession>
<feature type="domain" description="Peptidase M48" evidence="16">
    <location>
        <begin position="214"/>
        <end position="419"/>
    </location>
</feature>
<gene>
    <name evidence="18" type="ORF">K2173_025230</name>
</gene>
<evidence type="ECO:0000259" key="16">
    <source>
        <dbReference type="Pfam" id="PF01435"/>
    </source>
</evidence>
<evidence type="ECO:0000313" key="19">
    <source>
        <dbReference type="Proteomes" id="UP001159364"/>
    </source>
</evidence>
<keyword evidence="3 15" id="KW-0812">Transmembrane</keyword>
<dbReference type="GO" id="GO:0005789">
    <property type="term" value="C:endoplasmic reticulum membrane"/>
    <property type="evidence" value="ECO:0007669"/>
    <property type="project" value="UniProtKB-SubCell"/>
</dbReference>
<dbReference type="CDD" id="cd07343">
    <property type="entry name" value="M48A_Zmpste24p_like"/>
    <property type="match status" value="1"/>
</dbReference>
<dbReference type="AlphaFoldDB" id="A0AAV8UDC8"/>
<feature type="binding site" evidence="14">
    <location>
        <position position="362"/>
    </location>
    <ligand>
        <name>Zn(2+)</name>
        <dbReference type="ChEBI" id="CHEBI:29105"/>
        <note>catalytic</note>
    </ligand>
</feature>
<evidence type="ECO:0000256" key="3">
    <source>
        <dbReference type="ARBA" id="ARBA00022692"/>
    </source>
</evidence>
<evidence type="ECO:0000256" key="14">
    <source>
        <dbReference type="PIRSR" id="PIRSR627057-2"/>
    </source>
</evidence>
<evidence type="ECO:0000256" key="2">
    <source>
        <dbReference type="ARBA" id="ARBA00022670"/>
    </source>
</evidence>
<protein>
    <recommendedName>
        <fullName evidence="15">CAAX prenyl protease</fullName>
        <ecNumber evidence="15">3.4.24.84</ecNumber>
    </recommendedName>
</protein>
<feature type="transmembrane region" description="Helical" evidence="15">
    <location>
        <begin position="6"/>
        <end position="23"/>
    </location>
</feature>
<feature type="binding site" evidence="14">
    <location>
        <position position="284"/>
    </location>
    <ligand>
        <name>Zn(2+)</name>
        <dbReference type="ChEBI" id="CHEBI:29105"/>
        <note>catalytic</note>
    </ligand>
</feature>
<dbReference type="InterPro" id="IPR001915">
    <property type="entry name" value="Peptidase_M48"/>
</dbReference>